<dbReference type="Gene3D" id="3.90.180.10">
    <property type="entry name" value="Medium-chain alcohol dehydrogenases, catalytic domain"/>
    <property type="match status" value="1"/>
</dbReference>
<gene>
    <name evidence="1" type="ORF">D477_011776</name>
</gene>
<organism evidence="1 2">
    <name type="scientific">Arthrobacter crystallopoietes BAB-32</name>
    <dbReference type="NCBI Taxonomy" id="1246476"/>
    <lineage>
        <taxon>Bacteria</taxon>
        <taxon>Bacillati</taxon>
        <taxon>Actinomycetota</taxon>
        <taxon>Actinomycetes</taxon>
        <taxon>Micrococcales</taxon>
        <taxon>Micrococcaceae</taxon>
        <taxon>Crystallibacter</taxon>
    </lineage>
</organism>
<dbReference type="SUPFAM" id="SSF50129">
    <property type="entry name" value="GroES-like"/>
    <property type="match status" value="1"/>
</dbReference>
<comment type="caution">
    <text evidence="1">The sequence shown here is derived from an EMBL/GenBank/DDBJ whole genome shotgun (WGS) entry which is preliminary data.</text>
</comment>
<evidence type="ECO:0000313" key="2">
    <source>
        <dbReference type="Proteomes" id="UP000010729"/>
    </source>
</evidence>
<reference evidence="1 2" key="1">
    <citation type="journal article" date="2013" name="Genome Announc.">
        <title>Draft Genome Sequence of Arthrobacter crystallopoietes Strain BAB-32, Revealing Genes for Bioremediation.</title>
        <authorList>
            <person name="Joshi M.N."/>
            <person name="Pandit A.S."/>
            <person name="Sharma A."/>
            <person name="Pandya R.V."/>
            <person name="Desai S.M."/>
            <person name="Saxena A.K."/>
            <person name="Bagatharia S.B."/>
        </authorList>
    </citation>
    <scope>NUCLEOTIDE SEQUENCE [LARGE SCALE GENOMIC DNA]</scope>
    <source>
        <strain evidence="1 2">BAB-32</strain>
    </source>
</reference>
<feature type="non-terminal residue" evidence="1">
    <location>
        <position position="1"/>
    </location>
</feature>
<dbReference type="EMBL" id="ANPE02000137">
    <property type="protein sequence ID" value="EMY34043.1"/>
    <property type="molecule type" value="Genomic_DNA"/>
</dbReference>
<proteinExistence type="predicted"/>
<name>N1V711_9MICC</name>
<keyword evidence="2" id="KW-1185">Reference proteome</keyword>
<dbReference type="AlphaFoldDB" id="N1V711"/>
<dbReference type="InterPro" id="IPR011032">
    <property type="entry name" value="GroES-like_sf"/>
</dbReference>
<accession>N1V711</accession>
<sequence length="85" mass="9267">AVGLPHPDQELSVPALQFAGAGKRLLGSYMGDAVPARDIPQYLEHWREGRLPVELLHTDTRPLAEINEGLDALAGGEVVRRLFTP</sequence>
<evidence type="ECO:0000313" key="1">
    <source>
        <dbReference type="EMBL" id="EMY34043.1"/>
    </source>
</evidence>
<dbReference type="Proteomes" id="UP000010729">
    <property type="component" value="Unassembled WGS sequence"/>
</dbReference>
<protein>
    <submittedName>
        <fullName evidence="1">Zn-dependent alcohol dehydrogenase</fullName>
    </submittedName>
</protein>
<dbReference type="Gene3D" id="3.40.50.720">
    <property type="entry name" value="NAD(P)-binding Rossmann-like Domain"/>
    <property type="match status" value="1"/>
</dbReference>